<reference evidence="1" key="1">
    <citation type="journal article" date="2020" name="Stud. Mycol.">
        <title>101 Dothideomycetes genomes: a test case for predicting lifestyles and emergence of pathogens.</title>
        <authorList>
            <person name="Haridas S."/>
            <person name="Albert R."/>
            <person name="Binder M."/>
            <person name="Bloem J."/>
            <person name="Labutti K."/>
            <person name="Salamov A."/>
            <person name="Andreopoulos B."/>
            <person name="Baker S."/>
            <person name="Barry K."/>
            <person name="Bills G."/>
            <person name="Bluhm B."/>
            <person name="Cannon C."/>
            <person name="Castanera R."/>
            <person name="Culley D."/>
            <person name="Daum C."/>
            <person name="Ezra D."/>
            <person name="Gonzalez J."/>
            <person name="Henrissat B."/>
            <person name="Kuo A."/>
            <person name="Liang C."/>
            <person name="Lipzen A."/>
            <person name="Lutzoni F."/>
            <person name="Magnuson J."/>
            <person name="Mondo S."/>
            <person name="Nolan M."/>
            <person name="Ohm R."/>
            <person name="Pangilinan J."/>
            <person name="Park H.-J."/>
            <person name="Ramirez L."/>
            <person name="Alfaro M."/>
            <person name="Sun H."/>
            <person name="Tritt A."/>
            <person name="Yoshinaga Y."/>
            <person name="Zwiers L.-H."/>
            <person name="Turgeon B."/>
            <person name="Goodwin S."/>
            <person name="Spatafora J."/>
            <person name="Crous P."/>
            <person name="Grigoriev I."/>
        </authorList>
    </citation>
    <scope>NUCLEOTIDE SEQUENCE</scope>
    <source>
        <strain evidence="1">ATCC 200398</strain>
    </source>
</reference>
<proteinExistence type="predicted"/>
<evidence type="ECO:0000313" key="1">
    <source>
        <dbReference type="EMBL" id="KAF2477791.1"/>
    </source>
</evidence>
<sequence>MDPTTAPQLHTDSASDYGSDISLSPAQSKYGSEFDLEEAALIGNLLTQIAATAPTIEGNEAQVGECLDRPFSRRPLVEVEYDSLSSKAWSVPKEDARPDEQTELAKANPGQSKGDTEDDTRSPLERFRTQPMKPLSVTDLVSPAWCELQYWYILTKFGRKPRTTAMKKGSEVHRVLEEQVHEIRWVQVKSKEDRFGLKIWNTIQGLRTLKETGLTRELEVWGIIGGQVVNGIIDEISYMCPDTDLEESPEKSKVEKAGGTLPLGRPSIAQGFNNSGNNPSAWVGSLKPERLVYIADIKTRGGKSVPARTSLRPTWMQLMLYRKLLEDLALNVVDGETVFGRYGLDPLEPFTEVFMLEVGSLGTLETIPEGKNAFGILQASEIECHGNLSALWSLMISEFGRSIDTFSDVLRAEFRSSKTGELIGSEFTIYDASVIEKYTLEELSWWKGEREAKGVEIEEAYKCKVCDFAETCTWRKLKIQEATEKHRLRGTMKRKLAV</sequence>
<accession>A0ACB6RF80</accession>
<dbReference type="EMBL" id="MU003492">
    <property type="protein sequence ID" value="KAF2477791.1"/>
    <property type="molecule type" value="Genomic_DNA"/>
</dbReference>
<comment type="caution">
    <text evidence="1">The sequence shown here is derived from an EMBL/GenBank/DDBJ whole genome shotgun (WGS) entry which is preliminary data.</text>
</comment>
<keyword evidence="2" id="KW-1185">Reference proteome</keyword>
<evidence type="ECO:0000313" key="2">
    <source>
        <dbReference type="Proteomes" id="UP000799755"/>
    </source>
</evidence>
<protein>
    <submittedName>
        <fullName evidence="1">Uncharacterized protein</fullName>
    </submittedName>
</protein>
<organism evidence="1 2">
    <name type="scientific">Lindgomyces ingoldianus</name>
    <dbReference type="NCBI Taxonomy" id="673940"/>
    <lineage>
        <taxon>Eukaryota</taxon>
        <taxon>Fungi</taxon>
        <taxon>Dikarya</taxon>
        <taxon>Ascomycota</taxon>
        <taxon>Pezizomycotina</taxon>
        <taxon>Dothideomycetes</taxon>
        <taxon>Pleosporomycetidae</taxon>
        <taxon>Pleosporales</taxon>
        <taxon>Lindgomycetaceae</taxon>
        <taxon>Lindgomyces</taxon>
    </lineage>
</organism>
<name>A0ACB6RF80_9PLEO</name>
<dbReference type="Proteomes" id="UP000799755">
    <property type="component" value="Unassembled WGS sequence"/>
</dbReference>
<gene>
    <name evidence="1" type="ORF">BDR25DRAFT_275194</name>
</gene>